<dbReference type="Gene3D" id="1.10.40.30">
    <property type="entry name" value="Fumarase/aspartase (C-terminal domain)"/>
    <property type="match status" value="1"/>
</dbReference>
<keyword evidence="15" id="KW-1185">Reference proteome</keyword>
<comment type="pathway">
    <text evidence="1 12">Purine metabolism; IMP biosynthesis via de novo pathway; 5-amino-1-(5-phospho-D-ribosyl)imidazole-4-carboxamide from 5-amino-1-(5-phospho-D-ribosyl)imidazole-4-carboxylate: step 2/2.</text>
</comment>
<dbReference type="UniPathway" id="UPA00075">
    <property type="reaction ID" value="UER00336"/>
</dbReference>
<dbReference type="Proteomes" id="UP000295210">
    <property type="component" value="Unassembled WGS sequence"/>
</dbReference>
<dbReference type="PANTHER" id="PTHR43172">
    <property type="entry name" value="ADENYLOSUCCINATE LYASE"/>
    <property type="match status" value="1"/>
</dbReference>
<name>A0A4R1LFK3_9BACT</name>
<keyword evidence="7 12" id="KW-0456">Lyase</keyword>
<dbReference type="InterPro" id="IPR000362">
    <property type="entry name" value="Fumarate_lyase_fam"/>
</dbReference>
<sequence length="432" mass="48591">MIARYTRPQMGSIWSDESKYRNWLAVETAASETLAEDGIVPAEAAKAIRERGGFDLERIQQIEAEVKHDVIAFTTAVAEKVGPESRWFHYGLTSNDVVDTALALQVKAASAILREGILSLLESLKVRALEFKHTPTIGRTHGVHAEPTTFGLKLLNWYAEMRRNLERFDDAAEQMRVGKLSGAVGTFGHLKPSHEERICARLGLQPAPVATQVIQRDRHAQYISTLAILTSTLDKIATEIRHLQRTEVREAEEFFSEKQKGSSAMPHKRNPITCEQISGLARIVRSNAQAAYENIPLWHERDISHSSVERVIFPDSTILTDYLLAKTTNLIEKLLVYPARMKKNLESTGGLIFSGQLLLDLAEAGMLREDAYRLVQSHAMRAWREDLIFRDLVAANPEITAKLSQEQLSRTFDLERQLTNVDAIFDRVLAKA</sequence>
<comment type="catalytic activity">
    <reaction evidence="10">
        <text>N(6)-(1,2-dicarboxyethyl)-AMP = fumarate + AMP</text>
        <dbReference type="Rhea" id="RHEA:16853"/>
        <dbReference type="ChEBI" id="CHEBI:29806"/>
        <dbReference type="ChEBI" id="CHEBI:57567"/>
        <dbReference type="ChEBI" id="CHEBI:456215"/>
        <dbReference type="EC" id="4.3.2.2"/>
    </reaction>
    <physiologicalReaction direction="left-to-right" evidence="10">
        <dbReference type="Rhea" id="RHEA:16854"/>
    </physiologicalReaction>
</comment>
<evidence type="ECO:0000256" key="5">
    <source>
        <dbReference type="ARBA" id="ARBA00017058"/>
    </source>
</evidence>
<protein>
    <recommendedName>
        <fullName evidence="5 11">Adenylosuccinate lyase</fullName>
        <shortName evidence="12">ASL</shortName>
        <ecNumber evidence="4 11">4.3.2.2</ecNumber>
    </recommendedName>
    <alternativeName>
        <fullName evidence="9 12">Adenylosuccinase</fullName>
    </alternativeName>
</protein>
<dbReference type="OrthoDB" id="9768878at2"/>
<dbReference type="Pfam" id="PF00206">
    <property type="entry name" value="Lyase_1"/>
    <property type="match status" value="1"/>
</dbReference>
<dbReference type="GO" id="GO:0005829">
    <property type="term" value="C:cytosol"/>
    <property type="evidence" value="ECO:0007669"/>
    <property type="project" value="TreeGrafter"/>
</dbReference>
<gene>
    <name evidence="14" type="ORF">C7378_0442</name>
</gene>
<dbReference type="Gene3D" id="1.10.275.10">
    <property type="entry name" value="Fumarase/aspartase (N-terminal domain)"/>
    <property type="match status" value="1"/>
</dbReference>
<dbReference type="Gene3D" id="1.20.200.10">
    <property type="entry name" value="Fumarase/aspartase (Central domain)"/>
    <property type="match status" value="1"/>
</dbReference>
<organism evidence="14 15">
    <name type="scientific">Acidipila rosea</name>
    <dbReference type="NCBI Taxonomy" id="768535"/>
    <lineage>
        <taxon>Bacteria</taxon>
        <taxon>Pseudomonadati</taxon>
        <taxon>Acidobacteriota</taxon>
        <taxon>Terriglobia</taxon>
        <taxon>Terriglobales</taxon>
        <taxon>Acidobacteriaceae</taxon>
        <taxon>Acidipila</taxon>
    </lineage>
</organism>
<dbReference type="InterPro" id="IPR004769">
    <property type="entry name" value="Pur_lyase"/>
</dbReference>
<dbReference type="GO" id="GO:0070626">
    <property type="term" value="F:(S)-2-(5-amino-1-(5-phospho-D-ribosyl)imidazole-4-carboxamido) succinate lyase (fumarate-forming) activity"/>
    <property type="evidence" value="ECO:0007669"/>
    <property type="project" value="TreeGrafter"/>
</dbReference>
<dbReference type="SUPFAM" id="SSF48557">
    <property type="entry name" value="L-aspartase-like"/>
    <property type="match status" value="1"/>
</dbReference>
<comment type="catalytic activity">
    <reaction evidence="8">
        <text>(2S)-2-[5-amino-1-(5-phospho-beta-D-ribosyl)imidazole-4-carboxamido]succinate = 5-amino-1-(5-phospho-beta-D-ribosyl)imidazole-4-carboxamide + fumarate</text>
        <dbReference type="Rhea" id="RHEA:23920"/>
        <dbReference type="ChEBI" id="CHEBI:29806"/>
        <dbReference type="ChEBI" id="CHEBI:58443"/>
        <dbReference type="ChEBI" id="CHEBI:58475"/>
        <dbReference type="EC" id="4.3.2.2"/>
    </reaction>
    <physiologicalReaction direction="left-to-right" evidence="8">
        <dbReference type="Rhea" id="RHEA:23921"/>
    </physiologicalReaction>
</comment>
<dbReference type="FunFam" id="1.10.40.30:FF:000007">
    <property type="entry name" value="Adenylosuccinate lyase"/>
    <property type="match status" value="1"/>
</dbReference>
<evidence type="ECO:0000256" key="3">
    <source>
        <dbReference type="ARBA" id="ARBA00008273"/>
    </source>
</evidence>
<dbReference type="InterPro" id="IPR019468">
    <property type="entry name" value="AdenyloSucc_lyase_C"/>
</dbReference>
<dbReference type="FunFam" id="1.20.200.10:FF:000008">
    <property type="entry name" value="Adenylosuccinate lyase"/>
    <property type="match status" value="1"/>
</dbReference>
<dbReference type="InterPro" id="IPR022761">
    <property type="entry name" value="Fumarate_lyase_N"/>
</dbReference>
<dbReference type="InterPro" id="IPR020557">
    <property type="entry name" value="Fumarate_lyase_CS"/>
</dbReference>
<dbReference type="GO" id="GO:0006189">
    <property type="term" value="P:'de novo' IMP biosynthetic process"/>
    <property type="evidence" value="ECO:0007669"/>
    <property type="project" value="UniProtKB-UniPathway"/>
</dbReference>
<dbReference type="GO" id="GO:0044208">
    <property type="term" value="P:'de novo' AMP biosynthetic process"/>
    <property type="evidence" value="ECO:0007669"/>
    <property type="project" value="UniProtKB-UniPathway"/>
</dbReference>
<comment type="similarity">
    <text evidence="3 12">Belongs to the lyase 1 family. Adenylosuccinate lyase subfamily.</text>
</comment>
<dbReference type="PANTHER" id="PTHR43172:SF1">
    <property type="entry name" value="ADENYLOSUCCINATE LYASE"/>
    <property type="match status" value="1"/>
</dbReference>
<dbReference type="UniPathway" id="UPA00074">
    <property type="reaction ID" value="UER00132"/>
</dbReference>
<proteinExistence type="inferred from homology"/>
<dbReference type="RefSeq" id="WP_131991234.1">
    <property type="nucleotide sequence ID" value="NZ_SMGK01000001.1"/>
</dbReference>
<dbReference type="Pfam" id="PF10397">
    <property type="entry name" value="ADSL_C"/>
    <property type="match status" value="1"/>
</dbReference>
<accession>A0A4R1LFK3</accession>
<comment type="caution">
    <text evidence="14">The sequence shown here is derived from an EMBL/GenBank/DDBJ whole genome shotgun (WGS) entry which is preliminary data.</text>
</comment>
<dbReference type="AlphaFoldDB" id="A0A4R1LFK3"/>
<dbReference type="PRINTS" id="PR00149">
    <property type="entry name" value="FUMRATELYASE"/>
</dbReference>
<evidence type="ECO:0000256" key="1">
    <source>
        <dbReference type="ARBA" id="ARBA00004706"/>
    </source>
</evidence>
<feature type="domain" description="Adenylosuccinate lyase C-terminal" evidence="13">
    <location>
        <begin position="349"/>
        <end position="429"/>
    </location>
</feature>
<evidence type="ECO:0000256" key="7">
    <source>
        <dbReference type="ARBA" id="ARBA00023239"/>
    </source>
</evidence>
<evidence type="ECO:0000256" key="11">
    <source>
        <dbReference type="NCBIfam" id="TIGR00928"/>
    </source>
</evidence>
<evidence type="ECO:0000256" key="12">
    <source>
        <dbReference type="RuleBase" id="RU361172"/>
    </source>
</evidence>
<dbReference type="NCBIfam" id="TIGR00928">
    <property type="entry name" value="purB"/>
    <property type="match status" value="1"/>
</dbReference>
<keyword evidence="6 12" id="KW-0658">Purine biosynthesis</keyword>
<dbReference type="InterPro" id="IPR024083">
    <property type="entry name" value="Fumarase/histidase_N"/>
</dbReference>
<dbReference type="GO" id="GO:0004018">
    <property type="term" value="F:N6-(1,2-dicarboxyethyl)AMP AMP-lyase (fumarate-forming) activity"/>
    <property type="evidence" value="ECO:0007669"/>
    <property type="project" value="UniProtKB-UniRule"/>
</dbReference>
<comment type="pathway">
    <text evidence="2 12">Purine metabolism; AMP biosynthesis via de novo pathway; AMP from IMP: step 2/2.</text>
</comment>
<dbReference type="EMBL" id="SMGK01000001">
    <property type="protein sequence ID" value="TCK75459.1"/>
    <property type="molecule type" value="Genomic_DNA"/>
</dbReference>
<dbReference type="CDD" id="cd01360">
    <property type="entry name" value="Adenylsuccinate_lyase_1"/>
    <property type="match status" value="1"/>
</dbReference>
<dbReference type="PRINTS" id="PR00145">
    <property type="entry name" value="ARGSUCLYASE"/>
</dbReference>
<evidence type="ECO:0000259" key="13">
    <source>
        <dbReference type="SMART" id="SM00998"/>
    </source>
</evidence>
<evidence type="ECO:0000256" key="10">
    <source>
        <dbReference type="ARBA" id="ARBA00049115"/>
    </source>
</evidence>
<evidence type="ECO:0000256" key="2">
    <source>
        <dbReference type="ARBA" id="ARBA00004734"/>
    </source>
</evidence>
<evidence type="ECO:0000256" key="6">
    <source>
        <dbReference type="ARBA" id="ARBA00022755"/>
    </source>
</evidence>
<reference evidence="14 15" key="1">
    <citation type="submission" date="2019-03" db="EMBL/GenBank/DDBJ databases">
        <title>Genomic Encyclopedia of Type Strains, Phase IV (KMG-IV): sequencing the most valuable type-strain genomes for metagenomic binning, comparative biology and taxonomic classification.</title>
        <authorList>
            <person name="Goeker M."/>
        </authorList>
    </citation>
    <scope>NUCLEOTIDE SEQUENCE [LARGE SCALE GENOMIC DNA]</scope>
    <source>
        <strain evidence="14 15">DSM 103428</strain>
    </source>
</reference>
<evidence type="ECO:0000256" key="9">
    <source>
        <dbReference type="ARBA" id="ARBA00030717"/>
    </source>
</evidence>
<dbReference type="EC" id="4.3.2.2" evidence="4 11"/>
<dbReference type="PROSITE" id="PS00163">
    <property type="entry name" value="FUMARATE_LYASES"/>
    <property type="match status" value="1"/>
</dbReference>
<evidence type="ECO:0000256" key="8">
    <source>
        <dbReference type="ARBA" id="ARBA00024477"/>
    </source>
</evidence>
<evidence type="ECO:0000313" key="14">
    <source>
        <dbReference type="EMBL" id="TCK75459.1"/>
    </source>
</evidence>
<dbReference type="InterPro" id="IPR008948">
    <property type="entry name" value="L-Aspartase-like"/>
</dbReference>
<dbReference type="SMART" id="SM00998">
    <property type="entry name" value="ADSL_C"/>
    <property type="match status" value="1"/>
</dbReference>
<evidence type="ECO:0000256" key="4">
    <source>
        <dbReference type="ARBA" id="ARBA00012339"/>
    </source>
</evidence>
<evidence type="ECO:0000313" key="15">
    <source>
        <dbReference type="Proteomes" id="UP000295210"/>
    </source>
</evidence>